<keyword evidence="2" id="KW-1185">Reference proteome</keyword>
<feature type="compositionally biased region" description="Polar residues" evidence="1">
    <location>
        <begin position="69"/>
        <end position="86"/>
    </location>
</feature>
<dbReference type="RefSeq" id="XP_034242108.1">
    <property type="nucleotide sequence ID" value="XM_034386217.1"/>
</dbReference>
<evidence type="ECO:0000256" key="1">
    <source>
        <dbReference type="SAM" id="MobiDB-lite"/>
    </source>
</evidence>
<sequence>MNAKFDKNGKMFSAMPEGNGFRLVAQPVPRPSSCSSSQGVNSTSVKRTRRSSESAIVVNSKSGKRIRTTSESANCSSPLGLSSPSIDRTRRTSENTPVTQRLLLLQGTQCSSLLHLLEANLKFLRKEGKQTIHQVLTKKMVMAPVTIRICKAI</sequence>
<organism evidence="3">
    <name type="scientific">Thrips palmi</name>
    <name type="common">Melon thrips</name>
    <dbReference type="NCBI Taxonomy" id="161013"/>
    <lineage>
        <taxon>Eukaryota</taxon>
        <taxon>Metazoa</taxon>
        <taxon>Ecdysozoa</taxon>
        <taxon>Arthropoda</taxon>
        <taxon>Hexapoda</taxon>
        <taxon>Insecta</taxon>
        <taxon>Pterygota</taxon>
        <taxon>Neoptera</taxon>
        <taxon>Paraneoptera</taxon>
        <taxon>Thysanoptera</taxon>
        <taxon>Terebrantia</taxon>
        <taxon>Thripoidea</taxon>
        <taxon>Thripidae</taxon>
        <taxon>Thrips</taxon>
    </lineage>
</organism>
<dbReference type="Proteomes" id="UP000515158">
    <property type="component" value="Unplaced"/>
</dbReference>
<evidence type="ECO:0000313" key="3">
    <source>
        <dbReference type="RefSeq" id="XP_034242108.1"/>
    </source>
</evidence>
<proteinExistence type="predicted"/>
<feature type="region of interest" description="Disordered" evidence="1">
    <location>
        <begin position="23"/>
        <end position="95"/>
    </location>
</feature>
<dbReference type="AlphaFoldDB" id="A0A6P8YQ51"/>
<reference evidence="3" key="1">
    <citation type="submission" date="2025-08" db="UniProtKB">
        <authorList>
            <consortium name="RefSeq"/>
        </authorList>
    </citation>
    <scope>IDENTIFICATION</scope>
    <source>
        <tissue evidence="3">Total insect</tissue>
    </source>
</reference>
<gene>
    <name evidence="3" type="primary">LOC117645792</name>
</gene>
<accession>A0A6P8YQ51</accession>
<feature type="compositionally biased region" description="Polar residues" evidence="1">
    <location>
        <begin position="32"/>
        <end position="45"/>
    </location>
</feature>
<dbReference type="GeneID" id="117645792"/>
<name>A0A6P8YQ51_THRPL</name>
<evidence type="ECO:0000313" key="2">
    <source>
        <dbReference type="Proteomes" id="UP000515158"/>
    </source>
</evidence>
<protein>
    <submittedName>
        <fullName evidence="3">Uncharacterized protein LOC117645792 isoform X2</fullName>
    </submittedName>
</protein>